<name>A0A9R1TD60_9HYME</name>
<sequence length="1634" mass="182704">MAREFSDVDEFPVDGEDSIAGLNEKLLELLKNPPKYVQTSSSVANSAIDTEADCQVENNYYENAGLLHCKCAIECSFVRRSPVHPRNLSQSLPPIGVFWDIENCSVLKRRSAAAVAQIIRDKFFHGYKEAEFIVVCDVNKENKQIIQELNDAQVNLIHVAATCKNAADEKLKQSIRRFADIHGSSAAIILISSDIDFAADLSDLRHRKKIHVILLHNENSSETLIHCANEHYNFTELMESLPIRTPAKTVEPYDLLISNLPKDKGLTSIRRRLKRLSENCGGRVIGINSNAAILRFSSQDSVDRAQKRMDGAPVFDAKITVKLLKEKGTRIAREVSSTLDLTSESVAVTGSPIQMYSANAAVGVRSLPCTPHYNSSSPIVGGFSGWNGIHCPSVNPHSGGMVPAPVYLNRSYANNSDTMYNRPFTEPPRGHSPVVWPVVGPQYGRSWEDPYRMNSQKSFNKRSQLGTAREPNQPTLSNTPEGMRCIRGAHSGLNHTQAEWSMLRPSYCPLPPSNAFNGSNFCQNSYKRGSSSPLFMNQGRDHCNGQWNGQGQHIQPMRNTKTPSPYGNGGMLPMSQQSSRTSPYQHSESEEEVERFFNPINSRNSCPVANSTYTPIELQVTNLDQSLEPKEMKRILSCIFMKHIHVIHVSVFMQSDGNFAASVKVPSLQDAQYAISQLHRCKVGYKRILISYAHAGGPNPQLVRSQIVMLLQEVPGHKLPLFKFREMYESRFMISISVSELYKMKDVCIVTEDPSGRMVSLNPDHRNTPSPCIGNITQDGPLELPFCTIHMQKSVSDKGWAEQEMASLPNVMIPLEFLATRVEQLLSSHNGSLPLPSLPTCYEGVFQEALNVDENGVPLEHLVSCVPSVELRQGIGSVKYLLWVGDKCPDDSHEEINKCVSPPLANQLALFSRELVDLLKTAAHCQLPFNRFIPAYHHHFGRQCRVADYGFTKLIDLLEALPHTVQVMGEGNKRVVTLSHRAQVRRFTSDLLRVLKAQVSKQIMLSEFPRVYARVIGKPWDIVDYGVCEIHDILHEVSENTVVVATCNESDKLISIPTREQTPEEIERTKQFAVEVVELLRHAPQCSMQFNKFVPSYHHHFGHQCRVSDYGFTKLIELFEAIPHVVNIEDAVNGERRISLTEKEGLRVLGEQISKLVLKTRGGLAVSSIAQVFLHQFGYMLRPEFFGCSSMLQLMGKLDDTVKIIQGSNSPLVVLVDKSHAQLVGLQCRRILMDQSHHKMTLKDFKLLYSEVYSTPCNINEFKHDLSEIVKFSGEGDKESLQLTPLQCLACNIYKILMSHGGKLSLQKLENTYLNTFGKGLNPAQYGFPTLSALLQALPCTVTIKETRTKKKNIFLSKKLATVGIPLPSNFLSPHRGNNSSNESLESDQRIDINETAIPDKWMGKNAAVWNDRRNITSWKKDHQWGLSTSDKSLKWPILESSGESFFKSLINTPTLIKDLPKPPKPDTPPNGNVDGESTWKSSVWSTPPHFNRDIHGRSIEIPPITLPTWNNTDVEDSVLNLLSPAKYLLPATANPLNPKTPPYYSTKHLVIAPHPSELPLPSLTLAPRRSLHSNNDTLESRLLGNSLEVHSPTNSENYSVSESESSDALNTTPSKKMFAGKRRLAAQFNQPMD</sequence>
<feature type="region of interest" description="Disordered" evidence="3">
    <location>
        <begin position="1584"/>
        <end position="1621"/>
    </location>
</feature>
<dbReference type="Pfam" id="PF11608">
    <property type="entry name" value="RRM_MARF1"/>
    <property type="match status" value="1"/>
</dbReference>
<dbReference type="GeneID" id="105268917"/>
<proteinExistence type="predicted"/>
<dbReference type="PANTHER" id="PTHR14379:SF3">
    <property type="entry name" value="MEIOSIS REGULATOR AND MRNA STABILITY FACTOR 1"/>
    <property type="match status" value="1"/>
</dbReference>
<dbReference type="OrthoDB" id="549353at2759"/>
<dbReference type="Pfam" id="PF01936">
    <property type="entry name" value="NYN"/>
    <property type="match status" value="1"/>
</dbReference>
<feature type="domain" description="HTH OST-type" evidence="4">
    <location>
        <begin position="814"/>
        <end position="885"/>
    </location>
</feature>
<organism evidence="5 6">
    <name type="scientific">Fopius arisanus</name>
    <dbReference type="NCBI Taxonomy" id="64838"/>
    <lineage>
        <taxon>Eukaryota</taxon>
        <taxon>Metazoa</taxon>
        <taxon>Ecdysozoa</taxon>
        <taxon>Arthropoda</taxon>
        <taxon>Hexapoda</taxon>
        <taxon>Insecta</taxon>
        <taxon>Pterygota</taxon>
        <taxon>Neoptera</taxon>
        <taxon>Endopterygota</taxon>
        <taxon>Hymenoptera</taxon>
        <taxon>Apocrita</taxon>
        <taxon>Ichneumonoidea</taxon>
        <taxon>Braconidae</taxon>
        <taxon>Opiinae</taxon>
        <taxon>Fopius</taxon>
    </lineage>
</organism>
<evidence type="ECO:0000259" key="4">
    <source>
        <dbReference type="PROSITE" id="PS51644"/>
    </source>
</evidence>
<dbReference type="PANTHER" id="PTHR14379">
    <property type="entry name" value="LIMKAIN B LKAP"/>
    <property type="match status" value="1"/>
</dbReference>
<dbReference type="SUPFAM" id="SSF54928">
    <property type="entry name" value="RNA-binding domain, RBD"/>
    <property type="match status" value="2"/>
</dbReference>
<dbReference type="RefSeq" id="XP_011307134.1">
    <property type="nucleotide sequence ID" value="XM_011308832.1"/>
</dbReference>
<evidence type="ECO:0000256" key="3">
    <source>
        <dbReference type="SAM" id="MobiDB-lite"/>
    </source>
</evidence>
<dbReference type="CDD" id="cd12256">
    <property type="entry name" value="RRM2_LKAP"/>
    <property type="match status" value="1"/>
</dbReference>
<dbReference type="InterPro" id="IPR021139">
    <property type="entry name" value="NYN"/>
</dbReference>
<feature type="region of interest" description="Disordered" evidence="3">
    <location>
        <begin position="447"/>
        <end position="481"/>
    </location>
</feature>
<dbReference type="KEGG" id="fas:105268917"/>
<dbReference type="CDD" id="cd09979">
    <property type="entry name" value="LOTUS_3_Limkain_b1"/>
    <property type="match status" value="1"/>
</dbReference>
<dbReference type="Pfam" id="PF12872">
    <property type="entry name" value="OST-HTH"/>
    <property type="match status" value="4"/>
</dbReference>
<evidence type="ECO:0000256" key="1">
    <source>
        <dbReference type="ARBA" id="ARBA00022737"/>
    </source>
</evidence>
<dbReference type="InterPro" id="IPR035979">
    <property type="entry name" value="RBD_domain_sf"/>
</dbReference>
<dbReference type="GO" id="GO:0010468">
    <property type="term" value="P:regulation of gene expression"/>
    <property type="evidence" value="ECO:0007669"/>
    <property type="project" value="InterPro"/>
</dbReference>
<dbReference type="InterPro" id="IPR045602">
    <property type="entry name" value="MARF1_LOTUS"/>
</dbReference>
<dbReference type="CDD" id="cd08824">
    <property type="entry name" value="LOTUS"/>
    <property type="match status" value="1"/>
</dbReference>
<dbReference type="Gene3D" id="3.30.420.610">
    <property type="entry name" value="LOTUS domain-like"/>
    <property type="match status" value="4"/>
</dbReference>
<dbReference type="InterPro" id="IPR041966">
    <property type="entry name" value="LOTUS-like"/>
</dbReference>
<dbReference type="PROSITE" id="PS51644">
    <property type="entry name" value="HTH_OST"/>
    <property type="match status" value="6"/>
</dbReference>
<feature type="domain" description="HTH OST-type" evidence="4">
    <location>
        <begin position="1145"/>
        <end position="1218"/>
    </location>
</feature>
<dbReference type="GO" id="GO:0005777">
    <property type="term" value="C:peroxisome"/>
    <property type="evidence" value="ECO:0007669"/>
    <property type="project" value="InterPro"/>
</dbReference>
<dbReference type="GO" id="GO:0003723">
    <property type="term" value="F:RNA binding"/>
    <property type="evidence" value="ECO:0007669"/>
    <property type="project" value="UniProtKB-KW"/>
</dbReference>
<keyword evidence="2" id="KW-0694">RNA-binding</keyword>
<feature type="compositionally biased region" description="Low complexity" evidence="3">
    <location>
        <begin position="1595"/>
        <end position="1604"/>
    </location>
</feature>
<feature type="domain" description="HTH OST-type" evidence="4">
    <location>
        <begin position="907"/>
        <end position="981"/>
    </location>
</feature>
<reference evidence="6" key="1">
    <citation type="submission" date="2025-08" db="UniProtKB">
        <authorList>
            <consortium name="RefSeq"/>
        </authorList>
    </citation>
    <scope>IDENTIFICATION</scope>
    <source>
        <strain evidence="6">USDA-PBARC FA_bdor</strain>
        <tissue evidence="6">Whole organism</tissue>
    </source>
</reference>
<dbReference type="Gene3D" id="3.30.70.330">
    <property type="match status" value="2"/>
</dbReference>
<feature type="domain" description="HTH OST-type" evidence="4">
    <location>
        <begin position="1285"/>
        <end position="1360"/>
    </location>
</feature>
<feature type="compositionally biased region" description="Polar residues" evidence="3">
    <location>
        <begin position="453"/>
        <end position="480"/>
    </location>
</feature>
<gene>
    <name evidence="6" type="primary">Marf1</name>
</gene>
<dbReference type="Proteomes" id="UP000694866">
    <property type="component" value="Unplaced"/>
</dbReference>
<dbReference type="InterPro" id="IPR025605">
    <property type="entry name" value="OST-HTH/LOTUS_dom"/>
</dbReference>
<dbReference type="Gene3D" id="3.40.50.1010">
    <property type="entry name" value="5'-nuclease"/>
    <property type="match status" value="1"/>
</dbReference>
<dbReference type="GO" id="GO:1905762">
    <property type="term" value="F:CCR4-NOT complex binding"/>
    <property type="evidence" value="ECO:0007669"/>
    <property type="project" value="TreeGrafter"/>
</dbReference>
<feature type="domain" description="HTH OST-type" evidence="4">
    <location>
        <begin position="983"/>
        <end position="1058"/>
    </location>
</feature>
<dbReference type="InterPro" id="IPR024768">
    <property type="entry name" value="Marf1"/>
</dbReference>
<dbReference type="InterPro" id="IPR012677">
    <property type="entry name" value="Nucleotide-bd_a/b_plait_sf"/>
</dbReference>
<keyword evidence="5" id="KW-1185">Reference proteome</keyword>
<evidence type="ECO:0000256" key="2">
    <source>
        <dbReference type="ARBA" id="ARBA00022884"/>
    </source>
</evidence>
<dbReference type="InterPro" id="IPR034189">
    <property type="entry name" value="MARF1_RRM1"/>
</dbReference>
<dbReference type="GO" id="GO:0004540">
    <property type="term" value="F:RNA nuclease activity"/>
    <property type="evidence" value="ECO:0007669"/>
    <property type="project" value="InterPro"/>
</dbReference>
<accession>A0A9R1TD60</accession>
<keyword evidence="1" id="KW-0677">Repeat</keyword>
<feature type="region of interest" description="Disordered" evidence="3">
    <location>
        <begin position="1458"/>
        <end position="1483"/>
    </location>
</feature>
<dbReference type="Pfam" id="PF19687">
    <property type="entry name" value="MARF1_LOTUS"/>
    <property type="match status" value="1"/>
</dbReference>
<dbReference type="InterPro" id="IPR034191">
    <property type="entry name" value="MARF1_RRM2"/>
</dbReference>
<protein>
    <submittedName>
        <fullName evidence="6">Meiosis arrest female protein 1 homolog isoform X1</fullName>
    </submittedName>
</protein>
<evidence type="ECO:0000313" key="5">
    <source>
        <dbReference type="Proteomes" id="UP000694866"/>
    </source>
</evidence>
<dbReference type="CTD" id="9665"/>
<evidence type="ECO:0000313" key="6">
    <source>
        <dbReference type="RefSeq" id="XP_011307134.1"/>
    </source>
</evidence>
<dbReference type="CDD" id="cd10910">
    <property type="entry name" value="PIN_limkain_b1_N_like"/>
    <property type="match status" value="1"/>
</dbReference>
<feature type="domain" description="HTH OST-type" evidence="4">
    <location>
        <begin position="1068"/>
        <end position="1142"/>
    </location>
</feature>